<evidence type="ECO:0000313" key="2">
    <source>
        <dbReference type="EMBL" id="CAK0833765.1"/>
    </source>
</evidence>
<keyword evidence="3" id="KW-1185">Reference proteome</keyword>
<accession>A0ABN9SPG6</accession>
<dbReference type="Proteomes" id="UP001189429">
    <property type="component" value="Unassembled WGS sequence"/>
</dbReference>
<reference evidence="2" key="1">
    <citation type="submission" date="2023-10" db="EMBL/GenBank/DDBJ databases">
        <authorList>
            <person name="Chen Y."/>
            <person name="Shah S."/>
            <person name="Dougan E. K."/>
            <person name="Thang M."/>
            <person name="Chan C."/>
        </authorList>
    </citation>
    <scope>NUCLEOTIDE SEQUENCE [LARGE SCALE GENOMIC DNA]</scope>
</reference>
<keyword evidence="1" id="KW-0732">Signal</keyword>
<feature type="chain" id="PRO_5046413291" evidence="1">
    <location>
        <begin position="26"/>
        <end position="340"/>
    </location>
</feature>
<evidence type="ECO:0000256" key="1">
    <source>
        <dbReference type="SAM" id="SignalP"/>
    </source>
</evidence>
<organism evidence="2 3">
    <name type="scientific">Prorocentrum cordatum</name>
    <dbReference type="NCBI Taxonomy" id="2364126"/>
    <lineage>
        <taxon>Eukaryota</taxon>
        <taxon>Sar</taxon>
        <taxon>Alveolata</taxon>
        <taxon>Dinophyceae</taxon>
        <taxon>Prorocentrales</taxon>
        <taxon>Prorocentraceae</taxon>
        <taxon>Prorocentrum</taxon>
    </lineage>
</organism>
<name>A0ABN9SPG6_9DINO</name>
<gene>
    <name evidence="2" type="ORF">PCOR1329_LOCUS31360</name>
</gene>
<dbReference type="EMBL" id="CAUYUJ010012336">
    <property type="protein sequence ID" value="CAK0833765.1"/>
    <property type="molecule type" value="Genomic_DNA"/>
</dbReference>
<protein>
    <submittedName>
        <fullName evidence="2">Uncharacterized protein</fullName>
    </submittedName>
</protein>
<feature type="signal peptide" evidence="1">
    <location>
        <begin position="1"/>
        <end position="25"/>
    </location>
</feature>
<evidence type="ECO:0000313" key="3">
    <source>
        <dbReference type="Proteomes" id="UP001189429"/>
    </source>
</evidence>
<proteinExistence type="predicted"/>
<comment type="caution">
    <text evidence="2">The sequence shown here is derived from an EMBL/GenBank/DDBJ whole genome shotgun (WGS) entry which is preliminary data.</text>
</comment>
<sequence length="340" mass="37197">MSTLRIMAKLSCVLACLVFTRAVAGQQAYGSTSRGKAGKRASCDCMNWAGVYYDMLAGCGRAQELYFLSKFGFSAAYAATEPIAGLPHKICNDFLKNFKNDSCINVDLLPFPADAMTDKQWCYVSNDCDTLNGGDYATNTMGFQLGGWNNLASTSNLSWKICDPVADASKMLKYKTPGELLEMCLKDDISCSRIFRLAYPVVEITWGEAQYLMEGIDGAWTPGADLTTLIAGLPAPSAPFTRLVEVHANISDIVVSEQATILDSPGHGDNFHVIKGREVWKVQRLGYDTWNVISGRPYELGDMAYLGGHFSLEFTVTCVLGCAPGRLEMVDRPVLDLETM</sequence>